<evidence type="ECO:0000313" key="3">
    <source>
        <dbReference type="Proteomes" id="UP000728185"/>
    </source>
</evidence>
<keyword evidence="1" id="KW-0732">Signal</keyword>
<keyword evidence="3" id="KW-1185">Reference proteome</keyword>
<organism evidence="2 3">
    <name type="scientific">Fasciolopsis buskii</name>
    <dbReference type="NCBI Taxonomy" id="27845"/>
    <lineage>
        <taxon>Eukaryota</taxon>
        <taxon>Metazoa</taxon>
        <taxon>Spiralia</taxon>
        <taxon>Lophotrochozoa</taxon>
        <taxon>Platyhelminthes</taxon>
        <taxon>Trematoda</taxon>
        <taxon>Digenea</taxon>
        <taxon>Plagiorchiida</taxon>
        <taxon>Echinostomata</taxon>
        <taxon>Echinostomatoidea</taxon>
        <taxon>Fasciolidae</taxon>
        <taxon>Fasciolopsis</taxon>
    </lineage>
</organism>
<name>A0A8E0VPU0_9TREM</name>
<dbReference type="AlphaFoldDB" id="A0A8E0VPU0"/>
<feature type="signal peptide" evidence="1">
    <location>
        <begin position="1"/>
        <end position="21"/>
    </location>
</feature>
<accession>A0A8E0VPU0</accession>
<reference evidence="2" key="1">
    <citation type="submission" date="2019-05" db="EMBL/GenBank/DDBJ databases">
        <title>Annotation for the trematode Fasciolopsis buski.</title>
        <authorList>
            <person name="Choi Y.-J."/>
        </authorList>
    </citation>
    <scope>NUCLEOTIDE SEQUENCE</scope>
    <source>
        <strain evidence="2">HT</strain>
        <tissue evidence="2">Whole worm</tissue>
    </source>
</reference>
<dbReference type="OrthoDB" id="6253717at2759"/>
<gene>
    <name evidence="2" type="ORF">FBUS_03173</name>
</gene>
<protein>
    <submittedName>
        <fullName evidence="2">Uncharacterized protein</fullName>
    </submittedName>
</protein>
<evidence type="ECO:0000256" key="1">
    <source>
        <dbReference type="SAM" id="SignalP"/>
    </source>
</evidence>
<dbReference type="Proteomes" id="UP000728185">
    <property type="component" value="Unassembled WGS sequence"/>
</dbReference>
<proteinExistence type="predicted"/>
<evidence type="ECO:0000313" key="2">
    <source>
        <dbReference type="EMBL" id="KAA0197589.1"/>
    </source>
</evidence>
<dbReference type="EMBL" id="LUCM01002286">
    <property type="protein sequence ID" value="KAA0197589.1"/>
    <property type="molecule type" value="Genomic_DNA"/>
</dbReference>
<sequence>MISRAVSSAVLLFILVTAVWGRRHTLAIKNDIRRTVLCSHFGFLRGSYFSVFIEQLVGDLPRESNPNKCFRGDSANFLYLSINMLNSQLVVNNKDPTLSSLMFEAGLTGMDDEKLNSANPTNLLDAIENVLNLLMVVRDESHKVATELSNVSSS</sequence>
<comment type="caution">
    <text evidence="2">The sequence shown here is derived from an EMBL/GenBank/DDBJ whole genome shotgun (WGS) entry which is preliminary data.</text>
</comment>
<feature type="chain" id="PRO_5034436695" evidence="1">
    <location>
        <begin position="22"/>
        <end position="154"/>
    </location>
</feature>